<dbReference type="Pfam" id="PF13167">
    <property type="entry name" value="GTP-bdg_N"/>
    <property type="match status" value="1"/>
</dbReference>
<dbReference type="FunFam" id="3.40.50.11060:FF:000001">
    <property type="entry name" value="GTPase HflX"/>
    <property type="match status" value="1"/>
</dbReference>
<keyword evidence="5 6" id="KW-0342">GTP-binding</keyword>
<dbReference type="InterPro" id="IPR032305">
    <property type="entry name" value="GTP-bd_M"/>
</dbReference>
<dbReference type="InterPro" id="IPR042108">
    <property type="entry name" value="GTPase_HflX_N_sf"/>
</dbReference>
<comment type="subcellular location">
    <subcellularLocation>
        <location evidence="6">Cytoplasm</location>
    </subcellularLocation>
    <text evidence="6">May associate with membranes.</text>
</comment>
<evidence type="ECO:0000256" key="5">
    <source>
        <dbReference type="ARBA" id="ARBA00023134"/>
    </source>
</evidence>
<dbReference type="GO" id="GO:0003924">
    <property type="term" value="F:GTPase activity"/>
    <property type="evidence" value="ECO:0007669"/>
    <property type="project" value="UniProtKB-UniRule"/>
</dbReference>
<evidence type="ECO:0000256" key="6">
    <source>
        <dbReference type="HAMAP-Rule" id="MF_00900"/>
    </source>
</evidence>
<dbReference type="GO" id="GO:0046872">
    <property type="term" value="F:metal ion binding"/>
    <property type="evidence" value="ECO:0007669"/>
    <property type="project" value="UniProtKB-KW"/>
</dbReference>
<evidence type="ECO:0000313" key="9">
    <source>
        <dbReference type="Proteomes" id="UP000013523"/>
    </source>
</evidence>
<comment type="subunit">
    <text evidence="6">Monomer. Associates with the 50S ribosomal subunit.</text>
</comment>
<dbReference type="Gene3D" id="3.40.50.11060">
    <property type="entry name" value="GTPase HflX, N-terminal domain"/>
    <property type="match status" value="1"/>
</dbReference>
<keyword evidence="3 6" id="KW-0547">Nucleotide-binding</keyword>
<evidence type="ECO:0000256" key="1">
    <source>
        <dbReference type="ARBA" id="ARBA00022490"/>
    </source>
</evidence>
<dbReference type="InterPro" id="IPR016496">
    <property type="entry name" value="GTPase_HflX"/>
</dbReference>
<dbReference type="InterPro" id="IPR030394">
    <property type="entry name" value="G_HFLX_dom"/>
</dbReference>
<dbReference type="KEGG" id="cpas:Clopa_3010"/>
<dbReference type="Gene3D" id="6.10.250.2860">
    <property type="match status" value="1"/>
</dbReference>
<dbReference type="STRING" id="86416.Clopa_3010"/>
<evidence type="ECO:0000256" key="2">
    <source>
        <dbReference type="ARBA" id="ARBA00022723"/>
    </source>
</evidence>
<dbReference type="AlphaFoldDB" id="R4K5I8"/>
<comment type="similarity">
    <text evidence="6">Belongs to the TRAFAC class OBG-HflX-like GTPase superfamily. HflX GTPase family.</text>
</comment>
<comment type="function">
    <text evidence="6">GTPase that associates with the 50S ribosomal subunit and may have a role during protein synthesis or ribosome biogenesis.</text>
</comment>
<keyword evidence="1 6" id="KW-0963">Cytoplasm</keyword>
<dbReference type="PANTHER" id="PTHR10229">
    <property type="entry name" value="GTP-BINDING PROTEIN HFLX"/>
    <property type="match status" value="1"/>
</dbReference>
<dbReference type="GO" id="GO:0043022">
    <property type="term" value="F:ribosome binding"/>
    <property type="evidence" value="ECO:0007669"/>
    <property type="project" value="TreeGrafter"/>
</dbReference>
<protein>
    <recommendedName>
        <fullName evidence="6">GTPase HflX</fullName>
    </recommendedName>
    <alternativeName>
        <fullName evidence="6">GTP-binding protein HflX</fullName>
    </alternativeName>
</protein>
<dbReference type="CDD" id="cd01878">
    <property type="entry name" value="HflX"/>
    <property type="match status" value="1"/>
</dbReference>
<dbReference type="InterPro" id="IPR027417">
    <property type="entry name" value="P-loop_NTPase"/>
</dbReference>
<dbReference type="OrthoDB" id="9812272at2"/>
<dbReference type="GO" id="GO:0005737">
    <property type="term" value="C:cytoplasm"/>
    <property type="evidence" value="ECO:0007669"/>
    <property type="project" value="UniProtKB-SubCell"/>
</dbReference>
<reference evidence="8 9" key="1">
    <citation type="submission" date="2012-01" db="EMBL/GenBank/DDBJ databases">
        <title>Complete sequence of chromosome of Clostridium pasteurianum BC1.</title>
        <authorList>
            <consortium name="US DOE Joint Genome Institute"/>
            <person name="Lucas S."/>
            <person name="Han J."/>
            <person name="Lapidus A."/>
            <person name="Cheng J.-F."/>
            <person name="Goodwin L."/>
            <person name="Pitluck S."/>
            <person name="Peters L."/>
            <person name="Mikhailova N."/>
            <person name="Teshima H."/>
            <person name="Detter J.C."/>
            <person name="Han C."/>
            <person name="Tapia R."/>
            <person name="Land M."/>
            <person name="Hauser L."/>
            <person name="Kyrpides N."/>
            <person name="Ivanova N."/>
            <person name="Pagani I."/>
            <person name="Dunn J."/>
            <person name="Taghavi S."/>
            <person name="Francis A."/>
            <person name="van der Lelie D."/>
            <person name="Woyke T."/>
        </authorList>
    </citation>
    <scope>NUCLEOTIDE SEQUENCE [LARGE SCALE GENOMIC DNA]</scope>
    <source>
        <strain evidence="8 9">BC1</strain>
    </source>
</reference>
<dbReference type="Pfam" id="PF01926">
    <property type="entry name" value="MMR_HSR1"/>
    <property type="match status" value="1"/>
</dbReference>
<dbReference type="PANTHER" id="PTHR10229:SF0">
    <property type="entry name" value="GTP-BINDING PROTEIN 6-RELATED"/>
    <property type="match status" value="1"/>
</dbReference>
<dbReference type="Proteomes" id="UP000013523">
    <property type="component" value="Chromosome"/>
</dbReference>
<dbReference type="PATRIC" id="fig|86416.3.peg.2997"/>
<dbReference type="Pfam" id="PF16360">
    <property type="entry name" value="GTP-bdg_M"/>
    <property type="match status" value="1"/>
</dbReference>
<accession>R4K5I8</accession>
<dbReference type="InterPro" id="IPR025121">
    <property type="entry name" value="GTPase_HflX_N"/>
</dbReference>
<gene>
    <name evidence="6" type="primary">hflX</name>
    <name evidence="8" type="ORF">Clopa_3010</name>
</gene>
<evidence type="ECO:0000256" key="3">
    <source>
        <dbReference type="ARBA" id="ARBA00022741"/>
    </source>
</evidence>
<dbReference type="InterPro" id="IPR006073">
    <property type="entry name" value="GTP-bd"/>
</dbReference>
<dbReference type="GO" id="GO:0005525">
    <property type="term" value="F:GTP binding"/>
    <property type="evidence" value="ECO:0007669"/>
    <property type="project" value="UniProtKB-UniRule"/>
</dbReference>
<keyword evidence="4" id="KW-0460">Magnesium</keyword>
<evidence type="ECO:0000313" key="8">
    <source>
        <dbReference type="EMBL" id="AGK97838.1"/>
    </source>
</evidence>
<dbReference type="eggNOG" id="COG2262">
    <property type="taxonomic scope" value="Bacteria"/>
</dbReference>
<dbReference type="EMBL" id="CP003261">
    <property type="protein sequence ID" value="AGK97838.1"/>
    <property type="molecule type" value="Genomic_DNA"/>
</dbReference>
<sequence>MILGNIDGIKNSLLEKLEEIYEMKIPKYNVITEELADIICNVTGIINREISVAIDRRGKVISVAVGDSSTVELPLIDVKEGKLAGVRIVHTHPGGNSRLSMIDISALIKLKLDCMVAVGVNEGNITDITIGFCGVYNNVLKPELFGPMNLHKAMDLDLMDKLKYIQDAIKSENIKEDNSERAILVGIDSEESLEELAELARACNVQCVYSVLQKKDKMDTALYIGSGKVEEISVIRQRLSANVIIFDDELAGSQVRNLEEVLGVKVIDRTTLILEIFAKRARSREAKIQAELAQLKYRAARLMGLGSVLSRTGGGIGTRGPGEKKLEIDRRHIRERVYDLTKELEKVRKNREIQREKRTNENIPKISLVGYTNAGKSTLRNKLCEMAAPNDSAKKESVFEADMLFATLDVTTRAIVLPDNRIATLTDTVGFVRKLPHDLVEAFKSTLEEVIYADLLLHVIDTSNENVIKQIEAVERVLLELGAGKKPVILILNKIDKAEVSQIQYIENKYKTLHIVEISAKENRNLDVLLEEICKDLPNNLKRVEYLIPYTSQSEVAYLHRNSKIYEEEFLEEGTKIVAEVDDRIYNRYLKYRV</sequence>
<dbReference type="PROSITE" id="PS51705">
    <property type="entry name" value="G_HFLX"/>
    <property type="match status" value="1"/>
</dbReference>
<dbReference type="RefSeq" id="WP_015616130.1">
    <property type="nucleotide sequence ID" value="NC_021182.1"/>
</dbReference>
<proteinExistence type="inferred from homology"/>
<name>R4K5I8_CLOPA</name>
<keyword evidence="9" id="KW-1185">Reference proteome</keyword>
<organism evidence="8 9">
    <name type="scientific">Clostridium pasteurianum BC1</name>
    <dbReference type="NCBI Taxonomy" id="86416"/>
    <lineage>
        <taxon>Bacteria</taxon>
        <taxon>Bacillati</taxon>
        <taxon>Bacillota</taxon>
        <taxon>Clostridia</taxon>
        <taxon>Eubacteriales</taxon>
        <taxon>Clostridiaceae</taxon>
        <taxon>Clostridium</taxon>
    </lineage>
</organism>
<keyword evidence="2" id="KW-0479">Metal-binding</keyword>
<evidence type="ECO:0000256" key="4">
    <source>
        <dbReference type="ARBA" id="ARBA00022842"/>
    </source>
</evidence>
<dbReference type="HAMAP" id="MF_00900">
    <property type="entry name" value="GTPase_HflX"/>
    <property type="match status" value="1"/>
</dbReference>
<dbReference type="Gene3D" id="3.40.50.300">
    <property type="entry name" value="P-loop containing nucleotide triphosphate hydrolases"/>
    <property type="match status" value="1"/>
</dbReference>
<dbReference type="PRINTS" id="PR00449">
    <property type="entry name" value="RASTRNSFRMNG"/>
</dbReference>
<feature type="domain" description="Hflx-type G" evidence="7">
    <location>
        <begin position="364"/>
        <end position="541"/>
    </location>
</feature>
<dbReference type="NCBIfam" id="TIGR03156">
    <property type="entry name" value="GTP_HflX"/>
    <property type="match status" value="1"/>
</dbReference>
<dbReference type="SUPFAM" id="SSF52540">
    <property type="entry name" value="P-loop containing nucleoside triphosphate hydrolases"/>
    <property type="match status" value="1"/>
</dbReference>
<dbReference type="HOGENOM" id="CLU_019597_7_1_9"/>
<evidence type="ECO:0000259" key="7">
    <source>
        <dbReference type="PROSITE" id="PS51705"/>
    </source>
</evidence>